<evidence type="ECO:0000256" key="3">
    <source>
        <dbReference type="ARBA" id="ARBA00022664"/>
    </source>
</evidence>
<evidence type="ECO:0000256" key="6">
    <source>
        <dbReference type="ARBA" id="ARBA00023242"/>
    </source>
</evidence>
<reference evidence="9 10" key="1">
    <citation type="journal article" date="2020" name="bioRxiv">
        <title>Metabolic contributions of an alphaproteobacterial endosymbiont in the apicomplexan Cardiosporidium cionae.</title>
        <authorList>
            <person name="Hunter E.S."/>
            <person name="Paight C.J."/>
            <person name="Lane C.E."/>
        </authorList>
    </citation>
    <scope>NUCLEOTIDE SEQUENCE [LARGE SCALE GENOMIC DNA]</scope>
    <source>
        <strain evidence="9">ESH_2018</strain>
    </source>
</reference>
<feature type="compositionally biased region" description="Basic and acidic residues" evidence="8">
    <location>
        <begin position="174"/>
        <end position="185"/>
    </location>
</feature>
<keyword evidence="5 7" id="KW-0508">mRNA splicing</keyword>
<keyword evidence="4 7" id="KW-0747">Spliceosome</keyword>
<keyword evidence="6 7" id="KW-0539">Nucleus</keyword>
<gene>
    <name evidence="9" type="ORF">IE077_004384</name>
</gene>
<evidence type="ECO:0000313" key="10">
    <source>
        <dbReference type="Proteomes" id="UP000823046"/>
    </source>
</evidence>
<feature type="compositionally biased region" description="Basic residues" evidence="8">
    <location>
        <begin position="196"/>
        <end position="205"/>
    </location>
</feature>
<keyword evidence="10" id="KW-1185">Reference proteome</keyword>
<accession>A0ABQ7JG13</accession>
<evidence type="ECO:0000313" key="9">
    <source>
        <dbReference type="EMBL" id="KAF8822825.1"/>
    </source>
</evidence>
<comment type="caution">
    <text evidence="9">The sequence shown here is derived from an EMBL/GenBank/DDBJ whole genome shotgun (WGS) entry which is preliminary data.</text>
</comment>
<comment type="function">
    <text evidence="7">Required for pre-mRNA splicing.</text>
</comment>
<keyword evidence="3 7" id="KW-0507">mRNA processing</keyword>
<comment type="similarity">
    <text evidence="2 7">Belongs to the PRP38 family.</text>
</comment>
<evidence type="ECO:0000256" key="7">
    <source>
        <dbReference type="RuleBase" id="RU367025"/>
    </source>
</evidence>
<organism evidence="9 10">
    <name type="scientific">Cardiosporidium cionae</name>
    <dbReference type="NCBI Taxonomy" id="476202"/>
    <lineage>
        <taxon>Eukaryota</taxon>
        <taxon>Sar</taxon>
        <taxon>Alveolata</taxon>
        <taxon>Apicomplexa</taxon>
        <taxon>Aconoidasida</taxon>
        <taxon>Nephromycida</taxon>
        <taxon>Cardiosporidium</taxon>
    </lineage>
</organism>
<feature type="compositionally biased region" description="Basic and acidic residues" evidence="8">
    <location>
        <begin position="115"/>
        <end position="124"/>
    </location>
</feature>
<evidence type="ECO:0000256" key="2">
    <source>
        <dbReference type="ARBA" id="ARBA00006164"/>
    </source>
</evidence>
<evidence type="ECO:0000256" key="4">
    <source>
        <dbReference type="ARBA" id="ARBA00022728"/>
    </source>
</evidence>
<dbReference type="InterPro" id="IPR005037">
    <property type="entry name" value="PRP38"/>
</dbReference>
<dbReference type="EMBL" id="JADAQX010000021">
    <property type="protein sequence ID" value="KAF8822825.1"/>
    <property type="molecule type" value="Genomic_DNA"/>
</dbReference>
<name>A0ABQ7JG13_9APIC</name>
<proteinExistence type="inferred from homology"/>
<evidence type="ECO:0000256" key="5">
    <source>
        <dbReference type="ARBA" id="ARBA00023187"/>
    </source>
</evidence>
<feature type="compositionally biased region" description="Basic and acidic residues" evidence="8">
    <location>
        <begin position="259"/>
        <end position="274"/>
    </location>
</feature>
<protein>
    <recommendedName>
        <fullName evidence="7">Pre-mRNA-splicing factor 38</fullName>
    </recommendedName>
</protein>
<comment type="subcellular location">
    <subcellularLocation>
        <location evidence="1 7">Nucleus</location>
    </subcellularLocation>
</comment>
<feature type="compositionally biased region" description="Basic and acidic residues" evidence="8">
    <location>
        <begin position="229"/>
        <end position="252"/>
    </location>
</feature>
<dbReference type="PANTHER" id="PTHR23142">
    <property type="entry name" value="PRE-MRNA-SPLICING FACTOR 38A-RELATED"/>
    <property type="match status" value="1"/>
</dbReference>
<feature type="compositionally biased region" description="Basic and acidic residues" evidence="8">
    <location>
        <begin position="284"/>
        <end position="298"/>
    </location>
</feature>
<evidence type="ECO:0000256" key="8">
    <source>
        <dbReference type="SAM" id="MobiDB-lite"/>
    </source>
</evidence>
<dbReference type="Proteomes" id="UP000823046">
    <property type="component" value="Unassembled WGS sequence"/>
</dbReference>
<feature type="region of interest" description="Disordered" evidence="8">
    <location>
        <begin position="97"/>
        <end position="318"/>
    </location>
</feature>
<sequence length="318" mass="37098">MLSRLIGDHKDIYVYLEPLLVDYRKVRIRLPDGGYHISHVDEFVDDCLNLSNMLDIDLPVLPKREALENLNLLTAERISAVEHDVVFENEDPAAVVKGGKSTDSLKVKPFSTMDQQKERRRERLPAFPRDNSYSCSPSRERRPYPRSNVKKRRSLSSSRSSTSRERHKSHRFHSNHENSRRRYDIKSPPPSMHRSSGNRRGHRSRSPLSPTYRSSTRRKDRRSSSLPRETTHRALEKKRNPAFESMAKDELKKRHRMQKKESEKNDTKRKEKSSVKAKNSFTEEESRLHNSKTGKTDDSMSVGEWNKVRSELGLKPLK</sequence>
<evidence type="ECO:0000256" key="1">
    <source>
        <dbReference type="ARBA" id="ARBA00004123"/>
    </source>
</evidence>
<dbReference type="Pfam" id="PF03371">
    <property type="entry name" value="PRP38"/>
    <property type="match status" value="1"/>
</dbReference>